<feature type="domain" description="Chitin-binding type-2" evidence="2">
    <location>
        <begin position="360"/>
        <end position="421"/>
    </location>
</feature>
<dbReference type="Pfam" id="PF01607">
    <property type="entry name" value="CBM_14"/>
    <property type="match status" value="1"/>
</dbReference>
<comment type="caution">
    <text evidence="3">The sequence shown here is derived from an EMBL/GenBank/DDBJ whole genome shotgun (WGS) entry which is preliminary data.</text>
</comment>
<feature type="region of interest" description="Disordered" evidence="1">
    <location>
        <begin position="1"/>
        <end position="91"/>
    </location>
</feature>
<feature type="compositionally biased region" description="Low complexity" evidence="1">
    <location>
        <begin position="144"/>
        <end position="154"/>
    </location>
</feature>
<feature type="non-terminal residue" evidence="3">
    <location>
        <position position="1"/>
    </location>
</feature>
<feature type="region of interest" description="Disordered" evidence="1">
    <location>
        <begin position="104"/>
        <end position="154"/>
    </location>
</feature>
<evidence type="ECO:0000313" key="3">
    <source>
        <dbReference type="EMBL" id="KAG9511267.1"/>
    </source>
</evidence>
<dbReference type="InterPro" id="IPR052976">
    <property type="entry name" value="Scoloptoxin-like"/>
</dbReference>
<proteinExistence type="predicted"/>
<organism evidence="3 4">
    <name type="scientific">Fragariocoptes setiger</name>
    <dbReference type="NCBI Taxonomy" id="1670756"/>
    <lineage>
        <taxon>Eukaryota</taxon>
        <taxon>Metazoa</taxon>
        <taxon>Ecdysozoa</taxon>
        <taxon>Arthropoda</taxon>
        <taxon>Chelicerata</taxon>
        <taxon>Arachnida</taxon>
        <taxon>Acari</taxon>
        <taxon>Acariformes</taxon>
        <taxon>Trombidiformes</taxon>
        <taxon>Prostigmata</taxon>
        <taxon>Eupodina</taxon>
        <taxon>Eriophyoidea</taxon>
        <taxon>Phytoptidae</taxon>
        <taxon>Fragariocoptes</taxon>
    </lineage>
</organism>
<feature type="compositionally biased region" description="Basic and acidic residues" evidence="1">
    <location>
        <begin position="1"/>
        <end position="11"/>
    </location>
</feature>
<evidence type="ECO:0000313" key="4">
    <source>
        <dbReference type="Proteomes" id="UP000825002"/>
    </source>
</evidence>
<feature type="compositionally biased region" description="Low complexity" evidence="1">
    <location>
        <begin position="216"/>
        <end position="233"/>
    </location>
</feature>
<dbReference type="SUPFAM" id="SSF57625">
    <property type="entry name" value="Invertebrate chitin-binding proteins"/>
    <property type="match status" value="1"/>
</dbReference>
<dbReference type="SMART" id="SM00494">
    <property type="entry name" value="ChtBD2"/>
    <property type="match status" value="1"/>
</dbReference>
<evidence type="ECO:0000259" key="2">
    <source>
        <dbReference type="PROSITE" id="PS50940"/>
    </source>
</evidence>
<dbReference type="Gene3D" id="2.170.140.10">
    <property type="entry name" value="Chitin binding domain"/>
    <property type="match status" value="1"/>
</dbReference>
<dbReference type="EMBL" id="JAIFTH010000014">
    <property type="protein sequence ID" value="KAG9511267.1"/>
    <property type="molecule type" value="Genomic_DNA"/>
</dbReference>
<accession>A0ABQ7SCY0</accession>
<reference evidence="3 4" key="1">
    <citation type="submission" date="2020-10" db="EMBL/GenBank/DDBJ databases">
        <authorList>
            <person name="Klimov P.B."/>
            <person name="Dyachkov S.M."/>
            <person name="Chetverikov P.E."/>
        </authorList>
    </citation>
    <scope>NUCLEOTIDE SEQUENCE [LARGE SCALE GENOMIC DNA]</scope>
    <source>
        <strain evidence="3">BMOC 18-1129-001#AD2665</strain>
        <tissue evidence="3">Entire mites</tissue>
    </source>
</reference>
<dbReference type="InterPro" id="IPR036508">
    <property type="entry name" value="Chitin-bd_dom_sf"/>
</dbReference>
<evidence type="ECO:0000256" key="1">
    <source>
        <dbReference type="SAM" id="MobiDB-lite"/>
    </source>
</evidence>
<feature type="compositionally biased region" description="Polar residues" evidence="1">
    <location>
        <begin position="117"/>
        <end position="126"/>
    </location>
</feature>
<dbReference type="PANTHER" id="PTHR22933">
    <property type="entry name" value="FI18007P1-RELATED"/>
    <property type="match status" value="1"/>
</dbReference>
<feature type="compositionally biased region" description="Polar residues" evidence="1">
    <location>
        <begin position="206"/>
        <end position="215"/>
    </location>
</feature>
<feature type="region of interest" description="Disordered" evidence="1">
    <location>
        <begin position="206"/>
        <end position="313"/>
    </location>
</feature>
<dbReference type="Proteomes" id="UP000825002">
    <property type="component" value="Unassembled WGS sequence"/>
</dbReference>
<feature type="compositionally biased region" description="Polar residues" evidence="1">
    <location>
        <begin position="258"/>
        <end position="309"/>
    </location>
</feature>
<dbReference type="PANTHER" id="PTHR22933:SF31">
    <property type="entry name" value="FI18007P1"/>
    <property type="match status" value="1"/>
</dbReference>
<feature type="compositionally biased region" description="Polar residues" evidence="1">
    <location>
        <begin position="76"/>
        <end position="91"/>
    </location>
</feature>
<protein>
    <recommendedName>
        <fullName evidence="2">Chitin-binding type-2 domain-containing protein</fullName>
    </recommendedName>
</protein>
<sequence length="421" mass="45479">DDQTSSKEEQAQRVIVEQQQHQSMSWRPIDSVPSPVVRGTPTVSNETHALRDVAGRHAGSTRSRPASGSVAVGFGTPTNSRTSATTFNNDNNKQLQQSAGVISNFPTISSPAHHEQSNTSTHSQLNDNKRPQERLSLNGGLQTSSSSAVAKSRSAATSAANESLNRTLSGGGSVAKVPKLLLKPMRPAKYSLNGYIPKPSLTIASRPSITNNEQPTSTITSQQQQQSWISHSNQSKDLDSSSTTNELFSRRRGGYSPSVATTTSISSDGSPVTWNKHSNNNNKSYLNGKLATQSQQPKSQRQHISQSHKPTLGLSQERAMLIKAKLGLLSDAASEPKSVTVTPMSGTEVASPNSSIPKTDFECSDKTGRFMTGVFADVATNCRVWHLCASNRKHSFQCPAGTQFNQKLRICDWRYNVKCGS</sequence>
<name>A0ABQ7SCY0_9ACAR</name>
<keyword evidence="4" id="KW-1185">Reference proteome</keyword>
<gene>
    <name evidence="3" type="ORF">GZH46_00155</name>
</gene>
<dbReference type="PROSITE" id="PS50940">
    <property type="entry name" value="CHIT_BIND_II"/>
    <property type="match status" value="1"/>
</dbReference>
<dbReference type="InterPro" id="IPR002557">
    <property type="entry name" value="Chitin-bd_dom"/>
</dbReference>